<name>A0ABS0GBB2_9VIBR</name>
<accession>A0ABS0GBB2</accession>
<reference evidence="1 2" key="1">
    <citation type="submission" date="2020-11" db="EMBL/GenBank/DDBJ databases">
        <title>Vibrio nitrifigilis sp. nov., a marine nitrogen-fixing bacterium isolated from the lagoon sediment of an islet inside an atoll.</title>
        <authorList>
            <person name="Wang L.-T."/>
            <person name="Shieh W.Y."/>
        </authorList>
    </citation>
    <scope>NUCLEOTIDE SEQUENCE [LARGE SCALE GENOMIC DNA]</scope>
    <source>
        <strain evidence="1 2">NFV-1</strain>
    </source>
</reference>
<sequence length="48" mass="5412">MSAPVAYLYRGFVDFRNSINGLALLIESEIELELVSGDCLSYTNKQRD</sequence>
<dbReference type="EMBL" id="JADPMR010000001">
    <property type="protein sequence ID" value="MBF8999694.1"/>
    <property type="molecule type" value="Genomic_DNA"/>
</dbReference>
<dbReference type="RefSeq" id="WP_196122711.1">
    <property type="nucleotide sequence ID" value="NZ_JADPMR010000001.1"/>
</dbReference>
<protein>
    <submittedName>
        <fullName evidence="1">IS66 family insertion sequence element accessory protein TnpB</fullName>
    </submittedName>
</protein>
<keyword evidence="2" id="KW-1185">Reference proteome</keyword>
<gene>
    <name evidence="1" type="ORF">I1A42_03815</name>
</gene>
<evidence type="ECO:0000313" key="2">
    <source>
        <dbReference type="Proteomes" id="UP000597206"/>
    </source>
</evidence>
<dbReference type="Proteomes" id="UP000597206">
    <property type="component" value="Unassembled WGS sequence"/>
</dbReference>
<comment type="caution">
    <text evidence="1">The sequence shown here is derived from an EMBL/GenBank/DDBJ whole genome shotgun (WGS) entry which is preliminary data.</text>
</comment>
<dbReference type="Pfam" id="PF05717">
    <property type="entry name" value="TnpB_IS66"/>
    <property type="match status" value="1"/>
</dbReference>
<organism evidence="1 2">
    <name type="scientific">Vibrio nitrifigilis</name>
    <dbReference type="NCBI Taxonomy" id="2789781"/>
    <lineage>
        <taxon>Bacteria</taxon>
        <taxon>Pseudomonadati</taxon>
        <taxon>Pseudomonadota</taxon>
        <taxon>Gammaproteobacteria</taxon>
        <taxon>Vibrionales</taxon>
        <taxon>Vibrionaceae</taxon>
        <taxon>Vibrio</taxon>
    </lineage>
</organism>
<evidence type="ECO:0000313" key="1">
    <source>
        <dbReference type="EMBL" id="MBF8999694.1"/>
    </source>
</evidence>
<proteinExistence type="predicted"/>
<dbReference type="InterPro" id="IPR008878">
    <property type="entry name" value="Transposase_IS66_Orf2"/>
</dbReference>